<dbReference type="EMBL" id="CABVHJ010000002">
    <property type="protein sequence ID" value="VVM55168.1"/>
    <property type="molecule type" value="Genomic_DNA"/>
</dbReference>
<protein>
    <submittedName>
        <fullName evidence="1">Uncharacterized protein</fullName>
    </submittedName>
</protein>
<evidence type="ECO:0000313" key="1">
    <source>
        <dbReference type="EMBL" id="VVM55168.1"/>
    </source>
</evidence>
<name>A0A5E6QIK9_PSEFL</name>
<dbReference type="RefSeq" id="WP_150649564.1">
    <property type="nucleotide sequence ID" value="NZ_CABVHJ010000002.1"/>
</dbReference>
<evidence type="ECO:0000313" key="2">
    <source>
        <dbReference type="Proteomes" id="UP000327167"/>
    </source>
</evidence>
<sequence>MNEGRKITVGELLDSLSRESRDTEVIFQGGLNFYRLKQRGEDLIQVEFNEPVSDAMNYYFKHHK</sequence>
<accession>A0A5E6QIK9</accession>
<gene>
    <name evidence="1" type="ORF">PS655_00998</name>
</gene>
<organism evidence="1 2">
    <name type="scientific">Pseudomonas fluorescens</name>
    <dbReference type="NCBI Taxonomy" id="294"/>
    <lineage>
        <taxon>Bacteria</taxon>
        <taxon>Pseudomonadati</taxon>
        <taxon>Pseudomonadota</taxon>
        <taxon>Gammaproteobacteria</taxon>
        <taxon>Pseudomonadales</taxon>
        <taxon>Pseudomonadaceae</taxon>
        <taxon>Pseudomonas</taxon>
    </lineage>
</organism>
<reference evidence="1 2" key="1">
    <citation type="submission" date="2019-09" db="EMBL/GenBank/DDBJ databases">
        <authorList>
            <person name="Chandra G."/>
            <person name="Truman W A."/>
        </authorList>
    </citation>
    <scope>NUCLEOTIDE SEQUENCE [LARGE SCALE GENOMIC DNA]</scope>
    <source>
        <strain evidence="1">PS655</strain>
    </source>
</reference>
<dbReference type="Proteomes" id="UP000327167">
    <property type="component" value="Unassembled WGS sequence"/>
</dbReference>
<dbReference type="AlphaFoldDB" id="A0A5E6QIK9"/>
<proteinExistence type="predicted"/>